<dbReference type="PANTHER" id="PTHR38011">
    <property type="entry name" value="DIHYDROFOLATE REDUCTASE FAMILY PROTEIN (AFU_ORTHOLOGUE AFUA_8G06820)"/>
    <property type="match status" value="1"/>
</dbReference>
<dbReference type="PANTHER" id="PTHR38011:SF11">
    <property type="entry name" value="2,5-DIAMINO-6-RIBOSYLAMINO-4(3H)-PYRIMIDINONE 5'-PHOSPHATE REDUCTASE"/>
    <property type="match status" value="1"/>
</dbReference>
<evidence type="ECO:0000313" key="3">
    <source>
        <dbReference type="Proteomes" id="UP000308705"/>
    </source>
</evidence>
<dbReference type="Gene3D" id="3.40.430.10">
    <property type="entry name" value="Dihydrofolate Reductase, subunit A"/>
    <property type="match status" value="1"/>
</dbReference>
<sequence>MRKIMITTAVSLDGYMEGPGRDISWHRVDAELHRHLNDLLAPLSAFIDGRVTHQLMADYWPTAGEDPAASREIADFAEIWLSKKKYVFSRTLQEDRWNTEVVREFDPEWVRELKATSGADMALGGANLTAQFMRHGLIDEYRLYLNPVVVGGGTPLFPPDLTMDLRLIETRPFGQGVVELTYRPGPNRS</sequence>
<dbReference type="GO" id="GO:0008703">
    <property type="term" value="F:5-amino-6-(5-phosphoribosylamino)uracil reductase activity"/>
    <property type="evidence" value="ECO:0007669"/>
    <property type="project" value="InterPro"/>
</dbReference>
<dbReference type="EMBL" id="SZQA01000006">
    <property type="protein sequence ID" value="TKK89602.1"/>
    <property type="molecule type" value="Genomic_DNA"/>
</dbReference>
<keyword evidence="3" id="KW-1185">Reference proteome</keyword>
<name>A0A4U3MLT8_9ACTN</name>
<feature type="domain" description="Bacterial bifunctional deaminase-reductase C-terminal" evidence="1">
    <location>
        <begin position="2"/>
        <end position="178"/>
    </location>
</feature>
<organism evidence="2 3">
    <name type="scientific">Herbidospora galbida</name>
    <dbReference type="NCBI Taxonomy" id="2575442"/>
    <lineage>
        <taxon>Bacteria</taxon>
        <taxon>Bacillati</taxon>
        <taxon>Actinomycetota</taxon>
        <taxon>Actinomycetes</taxon>
        <taxon>Streptosporangiales</taxon>
        <taxon>Streptosporangiaceae</taxon>
        <taxon>Herbidospora</taxon>
    </lineage>
</organism>
<dbReference type="RefSeq" id="WP_137246660.1">
    <property type="nucleotide sequence ID" value="NZ_SZQA01000006.1"/>
</dbReference>
<dbReference type="Proteomes" id="UP000308705">
    <property type="component" value="Unassembled WGS sequence"/>
</dbReference>
<dbReference type="SUPFAM" id="SSF53597">
    <property type="entry name" value="Dihydrofolate reductase-like"/>
    <property type="match status" value="1"/>
</dbReference>
<dbReference type="InterPro" id="IPR024072">
    <property type="entry name" value="DHFR-like_dom_sf"/>
</dbReference>
<evidence type="ECO:0000313" key="2">
    <source>
        <dbReference type="EMBL" id="TKK89602.1"/>
    </source>
</evidence>
<gene>
    <name evidence="2" type="ORF">FDA94_09450</name>
</gene>
<evidence type="ECO:0000259" key="1">
    <source>
        <dbReference type="Pfam" id="PF01872"/>
    </source>
</evidence>
<dbReference type="OrthoDB" id="2313602at2"/>
<reference evidence="2 3" key="1">
    <citation type="submission" date="2019-04" db="EMBL/GenBank/DDBJ databases">
        <title>Herbidospora sp. NEAU-GS14.nov., a novel actinomycete isolated from soil.</title>
        <authorList>
            <person name="Han L."/>
        </authorList>
    </citation>
    <scope>NUCLEOTIDE SEQUENCE [LARGE SCALE GENOMIC DNA]</scope>
    <source>
        <strain evidence="2 3">NEAU-GS14</strain>
    </source>
</reference>
<dbReference type="GO" id="GO:0009231">
    <property type="term" value="P:riboflavin biosynthetic process"/>
    <property type="evidence" value="ECO:0007669"/>
    <property type="project" value="InterPro"/>
</dbReference>
<comment type="caution">
    <text evidence="2">The sequence shown here is derived from an EMBL/GenBank/DDBJ whole genome shotgun (WGS) entry which is preliminary data.</text>
</comment>
<dbReference type="InterPro" id="IPR050765">
    <property type="entry name" value="Riboflavin_Biosynth_HTPR"/>
</dbReference>
<accession>A0A4U3MLT8</accession>
<protein>
    <submittedName>
        <fullName evidence="2">Dihydrofolate reductase</fullName>
    </submittedName>
</protein>
<dbReference type="AlphaFoldDB" id="A0A4U3MLT8"/>
<dbReference type="InterPro" id="IPR002734">
    <property type="entry name" value="RibDG_C"/>
</dbReference>
<proteinExistence type="predicted"/>
<dbReference type="Pfam" id="PF01872">
    <property type="entry name" value="RibD_C"/>
    <property type="match status" value="1"/>
</dbReference>